<dbReference type="RefSeq" id="WP_167535058.1">
    <property type="nucleotide sequence ID" value="NZ_CP059319.1"/>
</dbReference>
<evidence type="ECO:0000313" key="3">
    <source>
        <dbReference type="Proteomes" id="UP000664914"/>
    </source>
</evidence>
<proteinExistence type="predicted"/>
<accession>A0A975D369</accession>
<dbReference type="AlphaFoldDB" id="A0A975D369"/>
<gene>
    <name evidence="2" type="ORF">HRJ34_00995</name>
</gene>
<reference evidence="2" key="2">
    <citation type="submission" date="2021-04" db="EMBL/GenBank/DDBJ databases">
        <title>Isolation and genomic analysis of the ibuprofen-degrading bacterium Sphingomonas strain MPO218.</title>
        <authorList>
            <person name="Aulestia M."/>
            <person name="Flores A."/>
            <person name="Mangas E.L."/>
            <person name="Perez-Pulido A.J."/>
            <person name="Santero E."/>
            <person name="Camacho E.M."/>
        </authorList>
    </citation>
    <scope>NUCLEOTIDE SEQUENCE</scope>
    <source>
        <strain evidence="2">MPO218</strain>
    </source>
</reference>
<evidence type="ECO:0000256" key="1">
    <source>
        <dbReference type="SAM" id="MobiDB-lite"/>
    </source>
</evidence>
<dbReference type="Proteomes" id="UP000664914">
    <property type="component" value="Chromosome"/>
</dbReference>
<name>A0A975D369_9SPHN</name>
<organism evidence="2 3">
    <name type="scientific">Rhizorhabdus wittichii</name>
    <dbReference type="NCBI Taxonomy" id="160791"/>
    <lineage>
        <taxon>Bacteria</taxon>
        <taxon>Pseudomonadati</taxon>
        <taxon>Pseudomonadota</taxon>
        <taxon>Alphaproteobacteria</taxon>
        <taxon>Sphingomonadales</taxon>
        <taxon>Sphingomonadaceae</taxon>
        <taxon>Rhizorhabdus</taxon>
    </lineage>
</organism>
<reference evidence="2" key="1">
    <citation type="submission" date="2020-07" db="EMBL/GenBank/DDBJ databases">
        <authorList>
            <person name="Camacho E."/>
        </authorList>
    </citation>
    <scope>NUCLEOTIDE SEQUENCE</scope>
    <source>
        <strain evidence="2">MPO218</strain>
    </source>
</reference>
<feature type="region of interest" description="Disordered" evidence="1">
    <location>
        <begin position="30"/>
        <end position="55"/>
    </location>
</feature>
<protein>
    <submittedName>
        <fullName evidence="2">Uncharacterized protein</fullName>
    </submittedName>
</protein>
<sequence>MKKAEPQPADAKSATDRAARLAQALRANLHRRKAQARAIDDGADGGEESAGKPGQ</sequence>
<dbReference type="EMBL" id="CP059319">
    <property type="protein sequence ID" value="QTH22147.1"/>
    <property type="molecule type" value="Genomic_DNA"/>
</dbReference>
<evidence type="ECO:0000313" key="2">
    <source>
        <dbReference type="EMBL" id="QTH22147.1"/>
    </source>
</evidence>